<gene>
    <name evidence="2" type="ORF">F8S09_16425</name>
</gene>
<reference evidence="2 3" key="1">
    <citation type="submission" date="2019-10" db="EMBL/GenBank/DDBJ databases">
        <title>Deinococcus sp. isolated from soil.</title>
        <authorList>
            <person name="Li Y."/>
            <person name="Wang J."/>
        </authorList>
    </citation>
    <scope>NUCLEOTIDE SEQUENCE [LARGE SCALE GENOMIC DNA]</scope>
    <source>
        <strain evidence="2 3">SDU3-2</strain>
    </source>
</reference>
<feature type="region of interest" description="Disordered" evidence="1">
    <location>
        <begin position="76"/>
        <end position="100"/>
    </location>
</feature>
<evidence type="ECO:0000256" key="1">
    <source>
        <dbReference type="SAM" id="MobiDB-lite"/>
    </source>
</evidence>
<accession>A0A7X1NYP9</accession>
<proteinExistence type="predicted"/>
<protein>
    <submittedName>
        <fullName evidence="2">Uncharacterized protein</fullName>
    </submittedName>
</protein>
<dbReference type="AlphaFoldDB" id="A0A7X1NYP9"/>
<evidence type="ECO:0000313" key="3">
    <source>
        <dbReference type="Proteomes" id="UP000484842"/>
    </source>
</evidence>
<name>A0A7X1NYP9_9DEIO</name>
<keyword evidence="3" id="KW-1185">Reference proteome</keyword>
<comment type="caution">
    <text evidence="2">The sequence shown here is derived from an EMBL/GenBank/DDBJ whole genome shotgun (WGS) entry which is preliminary data.</text>
</comment>
<sequence length="100" mass="11705">MTRMHFLVWVLKVFEQIVPPDRLDVYAKPFRRWRALPLTQAKRETMDRLSQEVEATRPVVGQVLALGEELRFESDHRQQERGAAEQTLAELIGVPTRHDL</sequence>
<dbReference type="Proteomes" id="UP000484842">
    <property type="component" value="Unassembled WGS sequence"/>
</dbReference>
<dbReference type="RefSeq" id="WP_152872550.1">
    <property type="nucleotide sequence ID" value="NZ_WBSL01000018.1"/>
</dbReference>
<evidence type="ECO:0000313" key="2">
    <source>
        <dbReference type="EMBL" id="MPY68243.1"/>
    </source>
</evidence>
<organism evidence="2 3">
    <name type="scientific">Deinococcus terrestris</name>
    <dbReference type="NCBI Taxonomy" id="2651870"/>
    <lineage>
        <taxon>Bacteria</taxon>
        <taxon>Thermotogati</taxon>
        <taxon>Deinococcota</taxon>
        <taxon>Deinococci</taxon>
        <taxon>Deinococcales</taxon>
        <taxon>Deinococcaceae</taxon>
        <taxon>Deinococcus</taxon>
    </lineage>
</organism>
<dbReference type="EMBL" id="WBSL01000018">
    <property type="protein sequence ID" value="MPY68243.1"/>
    <property type="molecule type" value="Genomic_DNA"/>
</dbReference>